<keyword evidence="2" id="KW-1185">Reference proteome</keyword>
<sequence>MAFTDTTMRGQALERIELLRTLSWDLAAIFDGGMPTLDQLRDAPVLRDYALSSHQVSCMEGFVSGHPLLGEGRRIKTSQLFCVDHDLKWIRTLSRFYRLEGA</sequence>
<organism evidence="1 2">
    <name type="scientific">Bosea robiniae</name>
    <dbReference type="NCBI Taxonomy" id="1036780"/>
    <lineage>
        <taxon>Bacteria</taxon>
        <taxon>Pseudomonadati</taxon>
        <taxon>Pseudomonadota</taxon>
        <taxon>Alphaproteobacteria</taxon>
        <taxon>Hyphomicrobiales</taxon>
        <taxon>Boseaceae</taxon>
        <taxon>Bosea</taxon>
    </lineage>
</organism>
<dbReference type="EMBL" id="FNBZ01000004">
    <property type="protein sequence ID" value="SDG45487.1"/>
    <property type="molecule type" value="Genomic_DNA"/>
</dbReference>
<proteinExistence type="predicted"/>
<protein>
    <recommendedName>
        <fullName evidence="3">SnoaL-like domain-containing protein</fullName>
    </recommendedName>
</protein>
<name>A0ABY0P0C6_9HYPH</name>
<comment type="caution">
    <text evidence="1">The sequence shown here is derived from an EMBL/GenBank/DDBJ whole genome shotgun (WGS) entry which is preliminary data.</text>
</comment>
<gene>
    <name evidence="1" type="ORF">SAMN05421844_10465</name>
</gene>
<evidence type="ECO:0000313" key="1">
    <source>
        <dbReference type="EMBL" id="SDG45487.1"/>
    </source>
</evidence>
<dbReference type="Proteomes" id="UP000199468">
    <property type="component" value="Unassembled WGS sequence"/>
</dbReference>
<dbReference type="RefSeq" id="WP_091857213.1">
    <property type="nucleotide sequence ID" value="NZ_FNBZ01000004.1"/>
</dbReference>
<evidence type="ECO:0008006" key="3">
    <source>
        <dbReference type="Google" id="ProtNLM"/>
    </source>
</evidence>
<accession>A0ABY0P0C6</accession>
<evidence type="ECO:0000313" key="2">
    <source>
        <dbReference type="Proteomes" id="UP000199468"/>
    </source>
</evidence>
<reference evidence="1 2" key="1">
    <citation type="submission" date="2016-10" db="EMBL/GenBank/DDBJ databases">
        <authorList>
            <person name="Varghese N."/>
            <person name="Submissions S."/>
        </authorList>
    </citation>
    <scope>NUCLEOTIDE SEQUENCE [LARGE SCALE GENOMIC DNA]</scope>
    <source>
        <strain evidence="1 2">DSM 26672</strain>
    </source>
</reference>
<dbReference type="Pfam" id="PF20339">
    <property type="entry name" value="DUF6634"/>
    <property type="match status" value="1"/>
</dbReference>
<dbReference type="InterPro" id="IPR046574">
    <property type="entry name" value="DUF6634"/>
</dbReference>